<keyword evidence="16" id="KW-1185">Reference proteome</keyword>
<dbReference type="InterPro" id="IPR002455">
    <property type="entry name" value="GPCR3_GABA-B"/>
</dbReference>
<keyword evidence="3 12" id="KW-0812">Transmembrane</keyword>
<evidence type="ECO:0000256" key="2">
    <source>
        <dbReference type="ARBA" id="ARBA00022475"/>
    </source>
</evidence>
<dbReference type="Pfam" id="PF01094">
    <property type="entry name" value="ANF_receptor"/>
    <property type="match status" value="1"/>
</dbReference>
<evidence type="ECO:0000256" key="5">
    <source>
        <dbReference type="ARBA" id="ARBA00022989"/>
    </source>
</evidence>
<feature type="transmembrane region" description="Helical" evidence="12">
    <location>
        <begin position="287"/>
        <end position="312"/>
    </location>
</feature>
<evidence type="ECO:0000256" key="8">
    <source>
        <dbReference type="ARBA" id="ARBA00023170"/>
    </source>
</evidence>
<evidence type="ECO:0000259" key="14">
    <source>
        <dbReference type="Pfam" id="PF01094"/>
    </source>
</evidence>
<evidence type="ECO:0000256" key="9">
    <source>
        <dbReference type="ARBA" id="ARBA00023180"/>
    </source>
</evidence>
<dbReference type="InterPro" id="IPR001828">
    <property type="entry name" value="ANF_lig-bd_rcpt"/>
</dbReference>
<dbReference type="OrthoDB" id="5818613at2759"/>
<evidence type="ECO:0000256" key="1">
    <source>
        <dbReference type="ARBA" id="ARBA00004651"/>
    </source>
</evidence>
<feature type="domain" description="G-protein coupled receptors family 3 profile" evidence="13">
    <location>
        <begin position="282"/>
        <end position="415"/>
    </location>
</feature>
<dbReference type="PRINTS" id="PR01177">
    <property type="entry name" value="GABAB1RECPTR"/>
</dbReference>
<accession>A0A077ZKL8</accession>
<evidence type="ECO:0000256" key="10">
    <source>
        <dbReference type="ARBA" id="ARBA00023224"/>
    </source>
</evidence>
<feature type="transmembrane region" description="Helical" evidence="12">
    <location>
        <begin position="324"/>
        <end position="345"/>
    </location>
</feature>
<feature type="transmembrane region" description="Helical" evidence="12">
    <location>
        <begin position="357"/>
        <end position="380"/>
    </location>
</feature>
<dbReference type="EMBL" id="HG807529">
    <property type="protein sequence ID" value="CDW60896.1"/>
    <property type="molecule type" value="Genomic_DNA"/>
</dbReference>
<keyword evidence="6" id="KW-0297">G-protein coupled receptor</keyword>
<dbReference type="GO" id="GO:0007214">
    <property type="term" value="P:gamma-aminobutyric acid signaling pathway"/>
    <property type="evidence" value="ECO:0007669"/>
    <property type="project" value="TreeGrafter"/>
</dbReference>
<dbReference type="PANTHER" id="PTHR10519:SF77">
    <property type="entry name" value="GAMMA-AMINOBUTYRIC ACID TYPE B RECEPTOR SUBUNIT 1"/>
    <property type="match status" value="1"/>
</dbReference>
<dbReference type="GO" id="GO:0004965">
    <property type="term" value="F:G protein-coupled GABA receptor activity"/>
    <property type="evidence" value="ECO:0007669"/>
    <property type="project" value="InterPro"/>
</dbReference>
<dbReference type="CDD" id="cd06366">
    <property type="entry name" value="PBP1_GABAb_receptor"/>
    <property type="match status" value="1"/>
</dbReference>
<gene>
    <name evidence="15" type="ORF">TTRE_0000930001</name>
</gene>
<keyword evidence="8 15" id="KW-0675">Receptor</keyword>
<reference evidence="15" key="1">
    <citation type="submission" date="2014-01" db="EMBL/GenBank/DDBJ databases">
        <authorList>
            <person name="Aslett M."/>
        </authorList>
    </citation>
    <scope>NUCLEOTIDE SEQUENCE</scope>
</reference>
<dbReference type="AlphaFoldDB" id="A0A077ZKL8"/>
<keyword evidence="9" id="KW-0325">Glycoprotein</keyword>
<evidence type="ECO:0000313" key="15">
    <source>
        <dbReference type="EMBL" id="CDW60896.1"/>
    </source>
</evidence>
<dbReference type="FunFam" id="3.40.50.2300:FF:000063">
    <property type="entry name" value="Gamma-aminobutyric acid type B receptor subunit"/>
    <property type="match status" value="1"/>
</dbReference>
<dbReference type="GO" id="GO:0038039">
    <property type="term" value="C:G protein-coupled receptor heterodimeric complex"/>
    <property type="evidence" value="ECO:0007669"/>
    <property type="project" value="TreeGrafter"/>
</dbReference>
<protein>
    <recommendedName>
        <fullName evidence="11">Gamma-aminobutyric acid type B receptor subunit 2</fullName>
    </recommendedName>
</protein>
<evidence type="ECO:0000256" key="12">
    <source>
        <dbReference type="SAM" id="Phobius"/>
    </source>
</evidence>
<comment type="subcellular location">
    <subcellularLocation>
        <location evidence="1">Cell membrane</location>
        <topology evidence="1">Multi-pass membrane protein</topology>
    </subcellularLocation>
</comment>
<keyword evidence="2" id="KW-1003">Cell membrane</keyword>
<reference evidence="15" key="2">
    <citation type="submission" date="2014-03" db="EMBL/GenBank/DDBJ databases">
        <title>The whipworm genome and dual-species transcriptomics of an intimate host-pathogen interaction.</title>
        <authorList>
            <person name="Foth B.J."/>
            <person name="Tsai I.J."/>
            <person name="Reid A.J."/>
            <person name="Bancroft A.J."/>
            <person name="Nichol S."/>
            <person name="Tracey A."/>
            <person name="Holroyd N."/>
            <person name="Cotton J.A."/>
            <person name="Stanley E.J."/>
            <person name="Zarowiecki M."/>
            <person name="Liu J.Z."/>
            <person name="Huckvale T."/>
            <person name="Cooper P.J."/>
            <person name="Grencis R.K."/>
            <person name="Berriman M."/>
        </authorList>
    </citation>
    <scope>NUCLEOTIDE SEQUENCE [LARGE SCALE GENOMIC DNA]</scope>
</reference>
<dbReference type="InterPro" id="IPR028082">
    <property type="entry name" value="Peripla_BP_I"/>
</dbReference>
<evidence type="ECO:0000256" key="6">
    <source>
        <dbReference type="ARBA" id="ARBA00023040"/>
    </source>
</evidence>
<dbReference type="Gene3D" id="3.40.50.2300">
    <property type="match status" value="2"/>
</dbReference>
<evidence type="ECO:0000259" key="13">
    <source>
        <dbReference type="Pfam" id="PF00003"/>
    </source>
</evidence>
<proteinExistence type="predicted"/>
<dbReference type="SUPFAM" id="SSF53822">
    <property type="entry name" value="Periplasmic binding protein-like I"/>
    <property type="match status" value="1"/>
</dbReference>
<dbReference type="Proteomes" id="UP000030665">
    <property type="component" value="Unassembled WGS sequence"/>
</dbReference>
<feature type="domain" description="Receptor ligand binding region" evidence="14">
    <location>
        <begin position="19"/>
        <end position="241"/>
    </location>
</feature>
<dbReference type="InterPro" id="IPR017978">
    <property type="entry name" value="GPCR_3_C"/>
</dbReference>
<dbReference type="PANTHER" id="PTHR10519">
    <property type="entry name" value="GABA-B RECEPTOR"/>
    <property type="match status" value="1"/>
</dbReference>
<evidence type="ECO:0000256" key="3">
    <source>
        <dbReference type="ARBA" id="ARBA00022692"/>
    </source>
</evidence>
<keyword evidence="5 12" id="KW-1133">Transmembrane helix</keyword>
<organism evidence="15 16">
    <name type="scientific">Trichuris trichiura</name>
    <name type="common">Whipworm</name>
    <name type="synonym">Trichocephalus trichiurus</name>
    <dbReference type="NCBI Taxonomy" id="36087"/>
    <lineage>
        <taxon>Eukaryota</taxon>
        <taxon>Metazoa</taxon>
        <taxon>Ecdysozoa</taxon>
        <taxon>Nematoda</taxon>
        <taxon>Enoplea</taxon>
        <taxon>Dorylaimia</taxon>
        <taxon>Trichinellida</taxon>
        <taxon>Trichuridae</taxon>
        <taxon>Trichuris</taxon>
    </lineage>
</organism>
<evidence type="ECO:0000256" key="4">
    <source>
        <dbReference type="ARBA" id="ARBA00022729"/>
    </source>
</evidence>
<evidence type="ECO:0000256" key="11">
    <source>
        <dbReference type="ARBA" id="ARBA00073785"/>
    </source>
</evidence>
<evidence type="ECO:0000313" key="16">
    <source>
        <dbReference type="Proteomes" id="UP000030665"/>
    </source>
</evidence>
<sequence>MTNSTKPIVKHKLLQRTEVDLEQSCEANNIQVISVQSFFGDPAPAVRSLKRQDARIIVGLFYEKEARKVFCEVYKQKLFSRRYIWFLIGWYPDDWYVPTREDNINCTAEEMKEAAQYHFTTEALMHSQDETPGVSGMNSAEFVKRLSTMIQKPANVTGGFPEAPLAYDAIWAAAFAINCTVNKLYKRRKTISEFNYEDVDTANDMLKCMKQTMFRGVSGDVMFSEKGDRIALTQIEQLQGDKYILMGYYDYRSDNLTWYNKEQFVGGKVPPDEPIIQDQWIRVNKTIYIIFCWTALIGIAFALICLVFNCCFRCRKIIQESYPHFNNLMLLGFVVLMIAIFLFGLPVDGMGIPEENFSSFCYVQVAVVMYGFSCSFGAMFSKVLMTHRLETLAVKNWVGKAHSYCSAFLSSLQRVYEVLHLGTPVVLNSEVIIDHV</sequence>
<evidence type="ECO:0000256" key="7">
    <source>
        <dbReference type="ARBA" id="ARBA00023136"/>
    </source>
</evidence>
<keyword evidence="10" id="KW-0807">Transducer</keyword>
<keyword evidence="4" id="KW-0732">Signal</keyword>
<name>A0A077ZKL8_TRITR</name>
<dbReference type="Pfam" id="PF00003">
    <property type="entry name" value="7tm_3"/>
    <property type="match status" value="1"/>
</dbReference>
<dbReference type="STRING" id="36087.A0A077ZKL8"/>
<dbReference type="PRINTS" id="PR01176">
    <property type="entry name" value="GABABRECEPTR"/>
</dbReference>
<keyword evidence="7 12" id="KW-0472">Membrane</keyword>